<keyword evidence="1" id="KW-0813">Transport</keyword>
<feature type="domain" description="ABC transporter" evidence="4">
    <location>
        <begin position="4"/>
        <end position="230"/>
    </location>
</feature>
<dbReference type="Proteomes" id="UP000018466">
    <property type="component" value="Unassembled WGS sequence"/>
</dbReference>
<dbReference type="SUPFAM" id="SSF52540">
    <property type="entry name" value="P-loop containing nucleoside triphosphate hydrolases"/>
    <property type="match status" value="1"/>
</dbReference>
<dbReference type="SMART" id="SM00382">
    <property type="entry name" value="AAA"/>
    <property type="match status" value="1"/>
</dbReference>
<dbReference type="InterPro" id="IPR027417">
    <property type="entry name" value="P-loop_NTPase"/>
</dbReference>
<dbReference type="InterPro" id="IPR003593">
    <property type="entry name" value="AAA+_ATPase"/>
</dbReference>
<dbReference type="CDD" id="cd03230">
    <property type="entry name" value="ABC_DR_subfamily_A"/>
    <property type="match status" value="1"/>
</dbReference>
<evidence type="ECO:0000256" key="2">
    <source>
        <dbReference type="ARBA" id="ARBA00022741"/>
    </source>
</evidence>
<dbReference type="InterPro" id="IPR017871">
    <property type="entry name" value="ABC_transporter-like_CS"/>
</dbReference>
<dbReference type="InterPro" id="IPR051782">
    <property type="entry name" value="ABC_Transporter_VariousFunc"/>
</dbReference>
<comment type="caution">
    <text evidence="5">The sequence shown here is derived from an EMBL/GenBank/DDBJ whole genome shotgun (WGS) entry which is preliminary data.</text>
</comment>
<reference evidence="5 6" key="1">
    <citation type="submission" date="2011-10" db="EMBL/GenBank/DDBJ databases">
        <title>The Genome Sequence of Lachnospiraceae bacterium ACC2.</title>
        <authorList>
            <consortium name="The Broad Institute Genome Sequencing Platform"/>
            <person name="Earl A."/>
            <person name="Ward D."/>
            <person name="Feldgarden M."/>
            <person name="Gevers D."/>
            <person name="Sizova M."/>
            <person name="Hazen A."/>
            <person name="Epstein S."/>
            <person name="Young S.K."/>
            <person name="Zeng Q."/>
            <person name="Gargeya S."/>
            <person name="Fitzgerald M."/>
            <person name="Haas B."/>
            <person name="Abouelleil A."/>
            <person name="Alvarado L."/>
            <person name="Arachchi H.M."/>
            <person name="Berlin A."/>
            <person name="Brown A."/>
            <person name="Chapman S.B."/>
            <person name="Chen Z."/>
            <person name="Dunbar C."/>
            <person name="Freedman E."/>
            <person name="Gearin G."/>
            <person name="Goldberg J."/>
            <person name="Griggs A."/>
            <person name="Gujja S."/>
            <person name="Heiman D."/>
            <person name="Howarth C."/>
            <person name="Larson L."/>
            <person name="Lui A."/>
            <person name="MacDonald P.J.P."/>
            <person name="Montmayeur A."/>
            <person name="Murphy C."/>
            <person name="Neiman D."/>
            <person name="Pearson M."/>
            <person name="Priest M."/>
            <person name="Roberts A."/>
            <person name="Saif S."/>
            <person name="Shea T."/>
            <person name="Shenoy N."/>
            <person name="Sisk P."/>
            <person name="Stolte C."/>
            <person name="Sykes S."/>
            <person name="Wortman J."/>
            <person name="Nusbaum C."/>
            <person name="Birren B."/>
        </authorList>
    </citation>
    <scope>NUCLEOTIDE SEQUENCE [LARGE SCALE GENOMIC DNA]</scope>
    <source>
        <strain evidence="5 6">ACC2</strain>
    </source>
</reference>
<evidence type="ECO:0000256" key="3">
    <source>
        <dbReference type="ARBA" id="ARBA00022840"/>
    </source>
</evidence>
<proteinExistence type="predicted"/>
<accession>A0AA36Y4S5</accession>
<gene>
    <name evidence="5" type="ORF">HMPREF9623_01402</name>
</gene>
<evidence type="ECO:0000313" key="5">
    <source>
        <dbReference type="EMBL" id="EHO16703.1"/>
    </source>
</evidence>
<dbReference type="GeneID" id="86941146"/>
<dbReference type="Pfam" id="PF00005">
    <property type="entry name" value="ABC_tran"/>
    <property type="match status" value="1"/>
</dbReference>
<dbReference type="Gene3D" id="3.40.50.300">
    <property type="entry name" value="P-loop containing nucleotide triphosphate hydrolases"/>
    <property type="match status" value="1"/>
</dbReference>
<evidence type="ECO:0000256" key="1">
    <source>
        <dbReference type="ARBA" id="ARBA00022448"/>
    </source>
</evidence>
<sequence length="288" mass="32073">MDNILEANGLVKRYPTFTLDSISFSLPEGCVTGFIGANGAGKTTTIRSILNLAHKESGTIKIFGLDADKHEREIKDRLGIIMDGSYFYDGLSMEDMKSIVAPAYSKWSDVEYRIYMEKFDLDPKQKISTLSGGMKMKFALVLALSHQAELLIMDEPTSGLDPLVRRQFLEIIMDYMKNGGKGVFFSTHITSDLDKVADVLILIDGGKIVFQQSKDELLDTFRIVKGSVALLNDRNKRLIRNLKISTYGFSALTDRIADVKKEMPGVLFEKASIEDIMLAYVGGKSDGR</sequence>
<dbReference type="AlphaFoldDB" id="A0AA36Y4S5"/>
<keyword evidence="6" id="KW-1185">Reference proteome</keyword>
<evidence type="ECO:0000259" key="4">
    <source>
        <dbReference type="PROSITE" id="PS50893"/>
    </source>
</evidence>
<dbReference type="PANTHER" id="PTHR42939">
    <property type="entry name" value="ABC TRANSPORTER ATP-BINDING PROTEIN ALBC-RELATED"/>
    <property type="match status" value="1"/>
</dbReference>
<keyword evidence="3" id="KW-0067">ATP-binding</keyword>
<dbReference type="RefSeq" id="WP_009533234.1">
    <property type="nucleotide sequence ID" value="NZ_CAJPPX010000025.1"/>
</dbReference>
<dbReference type="PANTHER" id="PTHR42939:SF3">
    <property type="entry name" value="ABC TRANSPORTER ATP-BINDING COMPONENT"/>
    <property type="match status" value="1"/>
</dbReference>
<organism evidence="5 6">
    <name type="scientific">Stomatobaculum longum</name>
    <dbReference type="NCBI Taxonomy" id="796942"/>
    <lineage>
        <taxon>Bacteria</taxon>
        <taxon>Bacillati</taxon>
        <taxon>Bacillota</taxon>
        <taxon>Clostridia</taxon>
        <taxon>Lachnospirales</taxon>
        <taxon>Lachnospiraceae</taxon>
        <taxon>Stomatobaculum</taxon>
    </lineage>
</organism>
<evidence type="ECO:0000313" key="6">
    <source>
        <dbReference type="Proteomes" id="UP000018466"/>
    </source>
</evidence>
<dbReference type="PROSITE" id="PS00211">
    <property type="entry name" value="ABC_TRANSPORTER_1"/>
    <property type="match status" value="1"/>
</dbReference>
<dbReference type="InterPro" id="IPR003439">
    <property type="entry name" value="ABC_transporter-like_ATP-bd"/>
</dbReference>
<dbReference type="PROSITE" id="PS50893">
    <property type="entry name" value="ABC_TRANSPORTER_2"/>
    <property type="match status" value="1"/>
</dbReference>
<protein>
    <recommendedName>
        <fullName evidence="4">ABC transporter domain-containing protein</fullName>
    </recommendedName>
</protein>
<keyword evidence="2" id="KW-0547">Nucleotide-binding</keyword>
<name>A0AA36Y4S5_9FIRM</name>
<dbReference type="EMBL" id="AGEL01000007">
    <property type="protein sequence ID" value="EHO16703.1"/>
    <property type="molecule type" value="Genomic_DNA"/>
</dbReference>
<dbReference type="GO" id="GO:0005524">
    <property type="term" value="F:ATP binding"/>
    <property type="evidence" value="ECO:0007669"/>
    <property type="project" value="UniProtKB-KW"/>
</dbReference>
<dbReference type="GO" id="GO:0016887">
    <property type="term" value="F:ATP hydrolysis activity"/>
    <property type="evidence" value="ECO:0007669"/>
    <property type="project" value="InterPro"/>
</dbReference>